<evidence type="ECO:0000313" key="7">
    <source>
        <dbReference type="EMBL" id="TQM69207.1"/>
    </source>
</evidence>
<evidence type="ECO:0000256" key="3">
    <source>
        <dbReference type="ARBA" id="ARBA00022741"/>
    </source>
</evidence>
<keyword evidence="3" id="KW-0547">Nucleotide-binding</keyword>
<dbReference type="InterPro" id="IPR050763">
    <property type="entry name" value="ABC_transporter_ATP-binding"/>
</dbReference>
<reference evidence="7 8" key="1">
    <citation type="submission" date="2019-06" db="EMBL/GenBank/DDBJ databases">
        <title>Sequencing the genomes of 1000 actinobacteria strains.</title>
        <authorList>
            <person name="Klenk H.-P."/>
        </authorList>
    </citation>
    <scope>NUCLEOTIDE SEQUENCE [LARGE SCALE GENOMIC DNA]</scope>
    <source>
        <strain evidence="7 8">DSM 45043</strain>
    </source>
</reference>
<dbReference type="RefSeq" id="WP_141969180.1">
    <property type="nucleotide sequence ID" value="NZ_VFPO01000001.1"/>
</dbReference>
<keyword evidence="5" id="KW-0046">Antibiotic resistance</keyword>
<keyword evidence="8" id="KW-1185">Reference proteome</keyword>
<dbReference type="OrthoDB" id="9804819at2"/>
<comment type="caution">
    <text evidence="7">The sequence shown here is derived from an EMBL/GenBank/DDBJ whole genome shotgun (WGS) entry which is preliminary data.</text>
</comment>
<evidence type="ECO:0000259" key="6">
    <source>
        <dbReference type="Pfam" id="PF00005"/>
    </source>
</evidence>
<dbReference type="GO" id="GO:0016887">
    <property type="term" value="F:ATP hydrolysis activity"/>
    <property type="evidence" value="ECO:0007669"/>
    <property type="project" value="InterPro"/>
</dbReference>
<dbReference type="PANTHER" id="PTHR42711:SF16">
    <property type="entry name" value="ABC TRANSPORTER ATP-BINDING PROTEIN"/>
    <property type="match status" value="1"/>
</dbReference>
<dbReference type="InterPro" id="IPR027417">
    <property type="entry name" value="P-loop_NTPase"/>
</dbReference>
<dbReference type="Gene3D" id="3.40.50.300">
    <property type="entry name" value="P-loop containing nucleotide triphosphate hydrolases"/>
    <property type="match status" value="2"/>
</dbReference>
<dbReference type="GO" id="GO:0005524">
    <property type="term" value="F:ATP binding"/>
    <property type="evidence" value="ECO:0007669"/>
    <property type="project" value="UniProtKB-KW"/>
</dbReference>
<keyword evidence="2" id="KW-0813">Transport</keyword>
<sequence>MPIIEVSGLRKTYGRRRAVDDVGFTVHEGEIFGILGPNGAGKTTAVECLGGLRRPGAGTVRVAGLAPRARRDTWTLIDEIRDTGVTVVLVTHSMEEAQRLCDRVAVFTPSSAVATAPRRSPPPTNGTCSPDAPPAALFRFSCRCLFGLRVAGRERIARRLYIVS</sequence>
<evidence type="ECO:0000313" key="8">
    <source>
        <dbReference type="Proteomes" id="UP000316706"/>
    </source>
</evidence>
<organism evidence="7 8">
    <name type="scientific">Actinomadura hallensis</name>
    <dbReference type="NCBI Taxonomy" id="337895"/>
    <lineage>
        <taxon>Bacteria</taxon>
        <taxon>Bacillati</taxon>
        <taxon>Actinomycetota</taxon>
        <taxon>Actinomycetes</taxon>
        <taxon>Streptosporangiales</taxon>
        <taxon>Thermomonosporaceae</taxon>
        <taxon>Actinomadura</taxon>
    </lineage>
</organism>
<dbReference type="SUPFAM" id="SSF52540">
    <property type="entry name" value="P-loop containing nucleoside triphosphate hydrolases"/>
    <property type="match status" value="1"/>
</dbReference>
<comment type="subcellular location">
    <subcellularLocation>
        <location evidence="1">Cell membrane</location>
        <topology evidence="1">Peripheral membrane protein</topology>
    </subcellularLocation>
</comment>
<feature type="domain" description="ABC transporter" evidence="6">
    <location>
        <begin position="20"/>
        <end position="78"/>
    </location>
</feature>
<dbReference type="GO" id="GO:0046677">
    <property type="term" value="P:response to antibiotic"/>
    <property type="evidence" value="ECO:0007669"/>
    <property type="project" value="UniProtKB-KW"/>
</dbReference>
<dbReference type="Pfam" id="PF00005">
    <property type="entry name" value="ABC_tran"/>
    <property type="match status" value="1"/>
</dbReference>
<gene>
    <name evidence="7" type="ORF">FHX41_2892</name>
</gene>
<name>A0A543IF54_9ACTN</name>
<dbReference type="GO" id="GO:0005886">
    <property type="term" value="C:plasma membrane"/>
    <property type="evidence" value="ECO:0007669"/>
    <property type="project" value="UniProtKB-SubCell"/>
</dbReference>
<dbReference type="Proteomes" id="UP000316706">
    <property type="component" value="Unassembled WGS sequence"/>
</dbReference>
<evidence type="ECO:0000256" key="2">
    <source>
        <dbReference type="ARBA" id="ARBA00022448"/>
    </source>
</evidence>
<dbReference type="AlphaFoldDB" id="A0A543IF54"/>
<evidence type="ECO:0000256" key="4">
    <source>
        <dbReference type="ARBA" id="ARBA00022840"/>
    </source>
</evidence>
<proteinExistence type="predicted"/>
<keyword evidence="4" id="KW-0067">ATP-binding</keyword>
<evidence type="ECO:0000256" key="5">
    <source>
        <dbReference type="ARBA" id="ARBA00023251"/>
    </source>
</evidence>
<protein>
    <submittedName>
        <fullName evidence="7">ABC transporter family protein</fullName>
    </submittedName>
</protein>
<dbReference type="InterPro" id="IPR003439">
    <property type="entry name" value="ABC_transporter-like_ATP-bd"/>
</dbReference>
<dbReference type="PANTHER" id="PTHR42711">
    <property type="entry name" value="ABC TRANSPORTER ATP-BINDING PROTEIN"/>
    <property type="match status" value="1"/>
</dbReference>
<accession>A0A543IF54</accession>
<evidence type="ECO:0000256" key="1">
    <source>
        <dbReference type="ARBA" id="ARBA00004202"/>
    </source>
</evidence>
<dbReference type="EMBL" id="VFPO01000001">
    <property type="protein sequence ID" value="TQM69207.1"/>
    <property type="molecule type" value="Genomic_DNA"/>
</dbReference>